<dbReference type="Gene3D" id="2.30.30.140">
    <property type="match status" value="1"/>
</dbReference>
<dbReference type="GO" id="GO:0005737">
    <property type="term" value="C:cytoplasm"/>
    <property type="evidence" value="ECO:0007669"/>
    <property type="project" value="InterPro"/>
</dbReference>
<dbReference type="GO" id="GO:0008380">
    <property type="term" value="P:RNA splicing"/>
    <property type="evidence" value="ECO:0007669"/>
    <property type="project" value="UniProtKB-KW"/>
</dbReference>
<evidence type="ECO:0000256" key="1">
    <source>
        <dbReference type="ARBA" id="ARBA00004408"/>
    </source>
</evidence>
<dbReference type="CDD" id="cd21182">
    <property type="entry name" value="Tudor_SMN_SPF30-like"/>
    <property type="match status" value="1"/>
</dbReference>
<accession>A0A095CD19</accession>
<dbReference type="PROSITE" id="PS50304">
    <property type="entry name" value="TUDOR"/>
    <property type="match status" value="1"/>
</dbReference>
<evidence type="ECO:0000256" key="3">
    <source>
        <dbReference type="ARBA" id="ARBA00022664"/>
    </source>
</evidence>
<keyword evidence="4" id="KW-0508">mRNA splicing</keyword>
<keyword evidence="5" id="KW-0539">Nucleus</keyword>
<dbReference type="GO" id="GO:0015030">
    <property type="term" value="C:Cajal body"/>
    <property type="evidence" value="ECO:0007669"/>
    <property type="project" value="UniProtKB-SubCell"/>
</dbReference>
<dbReference type="STRING" id="6185.A0A095CD19"/>
<dbReference type="GO" id="GO:0003723">
    <property type="term" value="F:RNA binding"/>
    <property type="evidence" value="ECO:0007669"/>
    <property type="project" value="InterPro"/>
</dbReference>
<dbReference type="InterPro" id="IPR010304">
    <property type="entry name" value="SMN_Tudor"/>
</dbReference>
<dbReference type="InterPro" id="IPR002999">
    <property type="entry name" value="Tudor"/>
</dbReference>
<proteinExistence type="inferred from homology"/>
<organism evidence="6">
    <name type="scientific">Schistosoma haematobium</name>
    <name type="common">Blood fluke</name>
    <dbReference type="NCBI Taxonomy" id="6185"/>
    <lineage>
        <taxon>Eukaryota</taxon>
        <taxon>Metazoa</taxon>
        <taxon>Spiralia</taxon>
        <taxon>Lophotrochozoa</taxon>
        <taxon>Platyhelminthes</taxon>
        <taxon>Trematoda</taxon>
        <taxon>Digenea</taxon>
        <taxon>Strigeidida</taxon>
        <taxon>Schistosomatoidea</taxon>
        <taxon>Schistosomatidae</taxon>
        <taxon>Schistosoma</taxon>
    </lineage>
</organism>
<comment type="subcellular location">
    <subcellularLocation>
        <location evidence="1">Nucleus</location>
        <location evidence="1">Cajal body</location>
    </subcellularLocation>
</comment>
<comment type="similarity">
    <text evidence="2">Belongs to the SMN family.</text>
</comment>
<dbReference type="Pfam" id="PF06003">
    <property type="entry name" value="SMN_Tudor"/>
    <property type="match status" value="1"/>
</dbReference>
<protein>
    <submittedName>
        <fullName evidence="6">Uncharacterized protein</fullName>
    </submittedName>
</protein>
<evidence type="ECO:0000256" key="4">
    <source>
        <dbReference type="ARBA" id="ARBA00023187"/>
    </source>
</evidence>
<evidence type="ECO:0000256" key="5">
    <source>
        <dbReference type="ARBA" id="ARBA00023242"/>
    </source>
</evidence>
<name>A0A095CD19_SCHHA</name>
<keyword evidence="3" id="KW-0507">mRNA processing</keyword>
<reference evidence="6" key="1">
    <citation type="journal article" date="2012" name="Nat. Genet.">
        <title>Whole-genome sequence of Schistosoma haematobium.</title>
        <authorList>
            <person name="Young N.D."/>
            <person name="Jex A.R."/>
            <person name="Li B."/>
            <person name="Liu S."/>
            <person name="Yang L."/>
            <person name="Xiong Z."/>
            <person name="Li Y."/>
            <person name="Cantacessi C."/>
            <person name="Hall R.S."/>
            <person name="Xu X."/>
            <person name="Chen F."/>
            <person name="Wu X."/>
            <person name="Zerlotini A."/>
            <person name="Oliveira G."/>
            <person name="Hofmann A."/>
            <person name="Zhang G."/>
            <person name="Fang X."/>
            <person name="Kang Y."/>
            <person name="Campbell B.E."/>
            <person name="Loukas A."/>
            <person name="Ranganathan S."/>
            <person name="Rollinson D."/>
            <person name="Rinaldi G."/>
            <person name="Brindley P.J."/>
            <person name="Yang H."/>
            <person name="Wang J."/>
            <person name="Wang J."/>
            <person name="Gasser R.B."/>
        </authorList>
    </citation>
    <scope>NUCLEOTIDE SEQUENCE [LARGE SCALE GENOMIC DNA]</scope>
</reference>
<evidence type="ECO:0000256" key="2">
    <source>
        <dbReference type="ARBA" id="ARBA00005371"/>
    </source>
</evidence>
<dbReference type="SUPFAM" id="SSF63748">
    <property type="entry name" value="Tudor/PWWP/MBT"/>
    <property type="match status" value="1"/>
</dbReference>
<gene>
    <name evidence="6" type="ORF">MS3_09002</name>
</gene>
<dbReference type="EMBL" id="KL251497">
    <property type="protein sequence ID" value="KGB40528.1"/>
    <property type="molecule type" value="Genomic_DNA"/>
</dbReference>
<evidence type="ECO:0000313" key="6">
    <source>
        <dbReference type="EMBL" id="KGB40528.1"/>
    </source>
</evidence>
<sequence>MWSLGDVCIYQHENKVYDLFVIEEINLENSLVTVRSSSYTTSCYFSDLLNITPENVKLLCENDKITSTLDSVDYSYFATKLNTLLNLPLSMNTISLKTESQKNPVQLWNNGDMCICTWSEDEAYYYAKILTADYENDIFTVSFCFYENVEQKSSKDLHYINSEFEAYVTDNMNKSFALSMKEQISDQCELEEDHDSKRDTYESSVQDEDIKELNEITSHLHKTSLNPLIPRNKKQGSKIKKSCKPGLNEFSIENISQSTKQNRSLDSSNIQQHISELQLHPLLLSWFICGYQTGFYENAERCIHNRLLGLLDQELVAKYLLTKEKDTWRSNNNISNATVFQLLTPTPSVNENSSYLSSYSLT</sequence>
<dbReference type="GO" id="GO:0006397">
    <property type="term" value="P:mRNA processing"/>
    <property type="evidence" value="ECO:0007669"/>
    <property type="project" value="UniProtKB-KW"/>
</dbReference>
<dbReference type="AlphaFoldDB" id="A0A095CD19"/>